<evidence type="ECO:0000313" key="3">
    <source>
        <dbReference type="Proteomes" id="UP000799753"/>
    </source>
</evidence>
<proteinExistence type="predicted"/>
<feature type="transmembrane region" description="Helical" evidence="1">
    <location>
        <begin position="12"/>
        <end position="32"/>
    </location>
</feature>
<dbReference type="AlphaFoldDB" id="A0A6A6RM69"/>
<dbReference type="Proteomes" id="UP000799753">
    <property type="component" value="Unassembled WGS sequence"/>
</dbReference>
<reference evidence="2" key="1">
    <citation type="journal article" date="2020" name="Stud. Mycol.">
        <title>101 Dothideomycetes genomes: a test case for predicting lifestyles and emergence of pathogens.</title>
        <authorList>
            <person name="Haridas S."/>
            <person name="Albert R."/>
            <person name="Binder M."/>
            <person name="Bloem J."/>
            <person name="Labutti K."/>
            <person name="Salamov A."/>
            <person name="Andreopoulos B."/>
            <person name="Baker S."/>
            <person name="Barry K."/>
            <person name="Bills G."/>
            <person name="Bluhm B."/>
            <person name="Cannon C."/>
            <person name="Castanera R."/>
            <person name="Culley D."/>
            <person name="Daum C."/>
            <person name="Ezra D."/>
            <person name="Gonzalez J."/>
            <person name="Henrissat B."/>
            <person name="Kuo A."/>
            <person name="Liang C."/>
            <person name="Lipzen A."/>
            <person name="Lutzoni F."/>
            <person name="Magnuson J."/>
            <person name="Mondo S."/>
            <person name="Nolan M."/>
            <person name="Ohm R."/>
            <person name="Pangilinan J."/>
            <person name="Park H.-J."/>
            <person name="Ramirez L."/>
            <person name="Alfaro M."/>
            <person name="Sun H."/>
            <person name="Tritt A."/>
            <person name="Yoshinaga Y."/>
            <person name="Zwiers L.-H."/>
            <person name="Turgeon B."/>
            <person name="Goodwin S."/>
            <person name="Spatafora J."/>
            <person name="Crous P."/>
            <person name="Grigoriev I."/>
        </authorList>
    </citation>
    <scope>NUCLEOTIDE SEQUENCE</scope>
    <source>
        <strain evidence="2">CBS 473.64</strain>
    </source>
</reference>
<evidence type="ECO:0000313" key="2">
    <source>
        <dbReference type="EMBL" id="KAF2636235.1"/>
    </source>
</evidence>
<protein>
    <submittedName>
        <fullName evidence="2">Uncharacterized protein</fullName>
    </submittedName>
</protein>
<keyword evidence="1" id="KW-1133">Transmembrane helix</keyword>
<gene>
    <name evidence="2" type="ORF">P280DRAFT_161736</name>
</gene>
<organism evidence="2 3">
    <name type="scientific">Massarina eburnea CBS 473.64</name>
    <dbReference type="NCBI Taxonomy" id="1395130"/>
    <lineage>
        <taxon>Eukaryota</taxon>
        <taxon>Fungi</taxon>
        <taxon>Dikarya</taxon>
        <taxon>Ascomycota</taxon>
        <taxon>Pezizomycotina</taxon>
        <taxon>Dothideomycetes</taxon>
        <taxon>Pleosporomycetidae</taxon>
        <taxon>Pleosporales</taxon>
        <taxon>Massarineae</taxon>
        <taxon>Massarinaceae</taxon>
        <taxon>Massarina</taxon>
    </lineage>
</organism>
<keyword evidence="1" id="KW-0472">Membrane</keyword>
<sequence>MGYGRKSTSVFCMGRFTNSTTFVCILIDSYLIEVMTTLYSIINFIESLAVITNLLFHN</sequence>
<keyword evidence="1" id="KW-0812">Transmembrane</keyword>
<dbReference type="EMBL" id="MU006800">
    <property type="protein sequence ID" value="KAF2636235.1"/>
    <property type="molecule type" value="Genomic_DNA"/>
</dbReference>
<keyword evidence="3" id="KW-1185">Reference proteome</keyword>
<name>A0A6A6RM69_9PLEO</name>
<evidence type="ECO:0000256" key="1">
    <source>
        <dbReference type="SAM" id="Phobius"/>
    </source>
</evidence>
<accession>A0A6A6RM69</accession>